<keyword evidence="5" id="KW-0963">Cytoplasm</keyword>
<reference evidence="10" key="1">
    <citation type="journal article" date="2021" name="PeerJ">
        <title>Extensive microbial diversity within the chicken gut microbiome revealed by metagenomics and culture.</title>
        <authorList>
            <person name="Gilroy R."/>
            <person name="Ravi A."/>
            <person name="Getino M."/>
            <person name="Pursley I."/>
            <person name="Horton D.L."/>
            <person name="Alikhan N.F."/>
            <person name="Baker D."/>
            <person name="Gharbi K."/>
            <person name="Hall N."/>
            <person name="Watson M."/>
            <person name="Adriaenssens E.M."/>
            <person name="Foster-Nyarko E."/>
            <person name="Jarju S."/>
            <person name="Secka A."/>
            <person name="Antonio M."/>
            <person name="Oren A."/>
            <person name="Chaudhuri R.R."/>
            <person name="La Ragione R."/>
            <person name="Hildebrand F."/>
            <person name="Pallen M.J."/>
        </authorList>
    </citation>
    <scope>NUCLEOTIDE SEQUENCE</scope>
    <source>
        <strain evidence="10">4376</strain>
    </source>
</reference>
<dbReference type="InterPro" id="IPR029000">
    <property type="entry name" value="Cyclophilin-like_dom_sf"/>
</dbReference>
<dbReference type="GO" id="GO:0005737">
    <property type="term" value="C:cytoplasm"/>
    <property type="evidence" value="ECO:0007669"/>
    <property type="project" value="UniProtKB-SubCell"/>
</dbReference>
<dbReference type="FunFam" id="2.40.100.10:FF:000028">
    <property type="entry name" value="Peptidyl-prolyl cis-trans isomerase"/>
    <property type="match status" value="1"/>
</dbReference>
<evidence type="ECO:0000259" key="9">
    <source>
        <dbReference type="PROSITE" id="PS50072"/>
    </source>
</evidence>
<dbReference type="EC" id="5.2.1.8" evidence="8"/>
<keyword evidence="6 8" id="KW-0697">Rotamase</keyword>
<keyword evidence="7 8" id="KW-0413">Isomerase</keyword>
<dbReference type="PIRSF" id="PIRSF001467">
    <property type="entry name" value="Peptidylpro_ismrse"/>
    <property type="match status" value="1"/>
</dbReference>
<evidence type="ECO:0000256" key="7">
    <source>
        <dbReference type="ARBA" id="ARBA00023235"/>
    </source>
</evidence>
<accession>A0A9D1RYG5</accession>
<dbReference type="InterPro" id="IPR024936">
    <property type="entry name" value="Cyclophilin-type_PPIase"/>
</dbReference>
<organism evidence="10 11">
    <name type="scientific">Candidatus Corynebacterium gallistercoris</name>
    <dbReference type="NCBI Taxonomy" id="2838530"/>
    <lineage>
        <taxon>Bacteria</taxon>
        <taxon>Bacillati</taxon>
        <taxon>Actinomycetota</taxon>
        <taxon>Actinomycetes</taxon>
        <taxon>Mycobacteriales</taxon>
        <taxon>Corynebacteriaceae</taxon>
        <taxon>Corynebacterium</taxon>
    </lineage>
</organism>
<dbReference type="PROSITE" id="PS00170">
    <property type="entry name" value="CSA_PPIASE_1"/>
    <property type="match status" value="1"/>
</dbReference>
<dbReference type="EMBL" id="DXFZ01000074">
    <property type="protein sequence ID" value="HIW96054.1"/>
    <property type="molecule type" value="Genomic_DNA"/>
</dbReference>
<evidence type="ECO:0000256" key="3">
    <source>
        <dbReference type="ARBA" id="ARBA00004496"/>
    </source>
</evidence>
<dbReference type="InterPro" id="IPR020892">
    <property type="entry name" value="Cyclophilin-type_PPIase_CS"/>
</dbReference>
<dbReference type="Pfam" id="PF00160">
    <property type="entry name" value="Pro_isomerase"/>
    <property type="match status" value="1"/>
</dbReference>
<dbReference type="Proteomes" id="UP000824189">
    <property type="component" value="Unassembled WGS sequence"/>
</dbReference>
<evidence type="ECO:0000256" key="4">
    <source>
        <dbReference type="ARBA" id="ARBA00007365"/>
    </source>
</evidence>
<reference evidence="10" key="2">
    <citation type="submission" date="2021-04" db="EMBL/GenBank/DDBJ databases">
        <authorList>
            <person name="Gilroy R."/>
        </authorList>
    </citation>
    <scope>NUCLEOTIDE SEQUENCE</scope>
    <source>
        <strain evidence="10">4376</strain>
    </source>
</reference>
<comment type="function">
    <text evidence="2 8">PPIases accelerate the folding of proteins. It catalyzes the cis-trans isomerization of proline imidic peptide bonds in oligopeptides.</text>
</comment>
<dbReference type="CDD" id="cd00317">
    <property type="entry name" value="cyclophilin"/>
    <property type="match status" value="1"/>
</dbReference>
<evidence type="ECO:0000256" key="2">
    <source>
        <dbReference type="ARBA" id="ARBA00002388"/>
    </source>
</evidence>
<evidence type="ECO:0000256" key="6">
    <source>
        <dbReference type="ARBA" id="ARBA00023110"/>
    </source>
</evidence>
<evidence type="ECO:0000256" key="5">
    <source>
        <dbReference type="ARBA" id="ARBA00022490"/>
    </source>
</evidence>
<dbReference type="Gene3D" id="2.40.100.10">
    <property type="entry name" value="Cyclophilin-like"/>
    <property type="match status" value="1"/>
</dbReference>
<sequence>MDTVSNKTATAILHTNHGDISIDLFGNHAPKTVENFVGLAKGTKDYSQPNASGNQEGPFYDGAIFHRIIDGFMIQGGDPTGTGRGGPGYQFEDEFHPELQFDRPFLLAMANAGPGTNGSQFFITVTATPHLNNRHTIFGEVTDSDSQKVVAKISRVATDRMDRPNDDVVIESIEIQD</sequence>
<dbReference type="PANTHER" id="PTHR45625">
    <property type="entry name" value="PEPTIDYL-PROLYL CIS-TRANS ISOMERASE-RELATED"/>
    <property type="match status" value="1"/>
</dbReference>
<name>A0A9D1RYG5_9CORY</name>
<dbReference type="InterPro" id="IPR044666">
    <property type="entry name" value="Cyclophilin_A-like"/>
</dbReference>
<dbReference type="InterPro" id="IPR002130">
    <property type="entry name" value="Cyclophilin-type_PPIase_dom"/>
</dbReference>
<dbReference type="SUPFAM" id="SSF50891">
    <property type="entry name" value="Cyclophilin-like"/>
    <property type="match status" value="1"/>
</dbReference>
<evidence type="ECO:0000256" key="8">
    <source>
        <dbReference type="RuleBase" id="RU363019"/>
    </source>
</evidence>
<dbReference type="AlphaFoldDB" id="A0A9D1RYG5"/>
<dbReference type="PRINTS" id="PR00153">
    <property type="entry name" value="CSAPPISMRASE"/>
</dbReference>
<evidence type="ECO:0000313" key="11">
    <source>
        <dbReference type="Proteomes" id="UP000824189"/>
    </source>
</evidence>
<dbReference type="PROSITE" id="PS50072">
    <property type="entry name" value="CSA_PPIASE_2"/>
    <property type="match status" value="1"/>
</dbReference>
<feature type="domain" description="PPIase cyclophilin-type" evidence="9">
    <location>
        <begin position="7"/>
        <end position="175"/>
    </location>
</feature>
<protein>
    <recommendedName>
        <fullName evidence="8">Peptidyl-prolyl cis-trans isomerase</fullName>
        <shortName evidence="8">PPIase</shortName>
        <ecNumber evidence="8">5.2.1.8</ecNumber>
    </recommendedName>
</protein>
<gene>
    <name evidence="10" type="ORF">H9867_06195</name>
</gene>
<proteinExistence type="inferred from homology"/>
<comment type="similarity">
    <text evidence="4 8">Belongs to the cyclophilin-type PPIase family.</text>
</comment>
<evidence type="ECO:0000313" key="10">
    <source>
        <dbReference type="EMBL" id="HIW96054.1"/>
    </source>
</evidence>
<comment type="catalytic activity">
    <reaction evidence="1 8">
        <text>[protein]-peptidylproline (omega=180) = [protein]-peptidylproline (omega=0)</text>
        <dbReference type="Rhea" id="RHEA:16237"/>
        <dbReference type="Rhea" id="RHEA-COMP:10747"/>
        <dbReference type="Rhea" id="RHEA-COMP:10748"/>
        <dbReference type="ChEBI" id="CHEBI:83833"/>
        <dbReference type="ChEBI" id="CHEBI:83834"/>
        <dbReference type="EC" id="5.2.1.8"/>
    </reaction>
</comment>
<comment type="subcellular location">
    <subcellularLocation>
        <location evidence="3">Cytoplasm</location>
    </subcellularLocation>
</comment>
<dbReference type="GO" id="GO:0003755">
    <property type="term" value="F:peptidyl-prolyl cis-trans isomerase activity"/>
    <property type="evidence" value="ECO:0007669"/>
    <property type="project" value="UniProtKB-UniRule"/>
</dbReference>
<dbReference type="GO" id="GO:0006457">
    <property type="term" value="P:protein folding"/>
    <property type="evidence" value="ECO:0007669"/>
    <property type="project" value="InterPro"/>
</dbReference>
<comment type="caution">
    <text evidence="10">The sequence shown here is derived from an EMBL/GenBank/DDBJ whole genome shotgun (WGS) entry which is preliminary data.</text>
</comment>
<dbReference type="PANTHER" id="PTHR45625:SF4">
    <property type="entry name" value="PEPTIDYLPROLYL ISOMERASE DOMAIN AND WD REPEAT-CONTAINING PROTEIN 1"/>
    <property type="match status" value="1"/>
</dbReference>
<evidence type="ECO:0000256" key="1">
    <source>
        <dbReference type="ARBA" id="ARBA00000971"/>
    </source>
</evidence>